<dbReference type="Gene3D" id="3.40.50.280">
    <property type="entry name" value="Cobalamin-binding domain"/>
    <property type="match status" value="1"/>
</dbReference>
<keyword evidence="9" id="KW-1185">Reference proteome</keyword>
<dbReference type="SUPFAM" id="SSF102114">
    <property type="entry name" value="Radical SAM enzymes"/>
    <property type="match status" value="1"/>
</dbReference>
<dbReference type="Gene3D" id="3.20.20.70">
    <property type="entry name" value="Aldolase class I"/>
    <property type="match status" value="1"/>
</dbReference>
<dbReference type="InterPro" id="IPR023984">
    <property type="entry name" value="rSAM_ocin_1"/>
</dbReference>
<dbReference type="AlphaFoldDB" id="A0A1H7CW99"/>
<dbReference type="PANTHER" id="PTHR43409">
    <property type="entry name" value="ANAEROBIC MAGNESIUM-PROTOPORPHYRIN IX MONOMETHYL ESTER CYCLASE-RELATED"/>
    <property type="match status" value="1"/>
</dbReference>
<evidence type="ECO:0000256" key="2">
    <source>
        <dbReference type="ARBA" id="ARBA00022691"/>
    </source>
</evidence>
<keyword evidence="3" id="KW-0479">Metal-binding</keyword>
<dbReference type="GO" id="GO:0003824">
    <property type="term" value="F:catalytic activity"/>
    <property type="evidence" value="ECO:0007669"/>
    <property type="project" value="InterPro"/>
</dbReference>
<protein>
    <submittedName>
        <fullName evidence="8">Ribosomal peptide maturation radical SAM protein 1</fullName>
    </submittedName>
</protein>
<name>A0A1H7CW99_9ACTN</name>
<dbReference type="SFLD" id="SFLDS00029">
    <property type="entry name" value="Radical_SAM"/>
    <property type="match status" value="1"/>
</dbReference>
<evidence type="ECO:0000313" key="8">
    <source>
        <dbReference type="EMBL" id="SEJ91010.1"/>
    </source>
</evidence>
<evidence type="ECO:0000313" key="9">
    <source>
        <dbReference type="Proteomes" id="UP000198707"/>
    </source>
</evidence>
<sequence>MRQLVLVNMPFADRRRPSFALSQLSALVRRDFPEDFDVRVCYINHDFVRYFGAPEYDAIAGDMDFHVAGVGDWMFRQLAFPELPDNADEYFSRYFTGPAKADLRRTVLRRREGLRDFLLSMIDKYRLGEADLLGFSSMFTQNLPSLAVARIVKDRNPAVTTLIGGANCEAPMGAALAQNCPQLDFVFSGPALVTFPEFLRSVLDDDLDRAHQIKGVVTRRNQMESRYRKGIGPNADIDDYFDPDYSEFRESFDQMVRLPAAAAEPMLFFETSRGCWWGERAHCTFCGLNGQTMAYRAMRPENALKQFDWLFSHAPWAKKYCCTDNIMPMDYLTEVFPKLDPPEGISVFYEVKVGLDIEDMTVLERAGVNEIQPGIEALATPTLKLMRKGTSSFQNIQFLKNCLRLGISPVWNLLIGFPGEAEQTYRQYVDDLPLLSHLPPPQGCFPVRFDRFSPYFNNATEYGLDLEPVDHYRLTYPFDRDGLRDVAYYFADQKVSDYMISAATWLRPLRDRVGQWNSAWATGSGPSLTLTRADGVTTIRDSRSGQQRSYVLDELDTELLLHLDKPVRVDKLAAELPRLADVLDSRLAGLRERGLLFFEGHRVMSVCVSDSDVDPMPRPRRTVVGGTRSLSLSPTRPQLDIQDLSVPVA</sequence>
<evidence type="ECO:0000256" key="3">
    <source>
        <dbReference type="ARBA" id="ARBA00022723"/>
    </source>
</evidence>
<dbReference type="InterPro" id="IPR051198">
    <property type="entry name" value="BchE-like"/>
</dbReference>
<dbReference type="InterPro" id="IPR007197">
    <property type="entry name" value="rSAM"/>
</dbReference>
<gene>
    <name evidence="8" type="ORF">SAMN05443287_11016</name>
</gene>
<evidence type="ECO:0000256" key="6">
    <source>
        <dbReference type="SAM" id="MobiDB-lite"/>
    </source>
</evidence>
<dbReference type="STRING" id="1144548.SAMN05443287_11016"/>
<feature type="domain" description="Elp3/MiaA/NifB-like radical SAM core" evidence="7">
    <location>
        <begin position="265"/>
        <end position="478"/>
    </location>
</feature>
<evidence type="ECO:0000256" key="4">
    <source>
        <dbReference type="ARBA" id="ARBA00023004"/>
    </source>
</evidence>
<dbReference type="SMART" id="SM00729">
    <property type="entry name" value="Elp3"/>
    <property type="match status" value="1"/>
</dbReference>
<dbReference type="RefSeq" id="WP_092382088.1">
    <property type="nucleotide sequence ID" value="NZ_BOPI01000023.1"/>
</dbReference>
<evidence type="ECO:0000256" key="1">
    <source>
        <dbReference type="ARBA" id="ARBA00001966"/>
    </source>
</evidence>
<evidence type="ECO:0000259" key="7">
    <source>
        <dbReference type="SMART" id="SM00729"/>
    </source>
</evidence>
<dbReference type="OrthoDB" id="9801424at2"/>
<dbReference type="PANTHER" id="PTHR43409:SF7">
    <property type="entry name" value="BLL1977 PROTEIN"/>
    <property type="match status" value="1"/>
</dbReference>
<evidence type="ECO:0000256" key="5">
    <source>
        <dbReference type="ARBA" id="ARBA00023014"/>
    </source>
</evidence>
<dbReference type="SFLD" id="SFLDF00324">
    <property type="entry name" value="bacteriocin_maturation"/>
    <property type="match status" value="1"/>
</dbReference>
<keyword evidence="5" id="KW-0411">Iron-sulfur</keyword>
<feature type="region of interest" description="Disordered" evidence="6">
    <location>
        <begin position="614"/>
        <end position="636"/>
    </location>
</feature>
<dbReference type="InterPro" id="IPR013785">
    <property type="entry name" value="Aldolase_TIM"/>
</dbReference>
<dbReference type="GO" id="GO:0005829">
    <property type="term" value="C:cytosol"/>
    <property type="evidence" value="ECO:0007669"/>
    <property type="project" value="TreeGrafter"/>
</dbReference>
<dbReference type="Proteomes" id="UP000198707">
    <property type="component" value="Unassembled WGS sequence"/>
</dbReference>
<keyword evidence="2" id="KW-0949">S-adenosyl-L-methionine</keyword>
<dbReference type="SFLD" id="SFLDG01082">
    <property type="entry name" value="B12-binding_domain_containing"/>
    <property type="match status" value="1"/>
</dbReference>
<dbReference type="Pfam" id="PF04055">
    <property type="entry name" value="Radical_SAM"/>
    <property type="match status" value="1"/>
</dbReference>
<dbReference type="GO" id="GO:0046872">
    <property type="term" value="F:metal ion binding"/>
    <property type="evidence" value="ECO:0007669"/>
    <property type="project" value="UniProtKB-KW"/>
</dbReference>
<organism evidence="8 9">
    <name type="scientific">Micromonospora phaseoli</name>
    <dbReference type="NCBI Taxonomy" id="1144548"/>
    <lineage>
        <taxon>Bacteria</taxon>
        <taxon>Bacillati</taxon>
        <taxon>Actinomycetota</taxon>
        <taxon>Actinomycetes</taxon>
        <taxon>Micromonosporales</taxon>
        <taxon>Micromonosporaceae</taxon>
        <taxon>Micromonospora</taxon>
    </lineage>
</organism>
<dbReference type="NCBIfam" id="TIGR03975">
    <property type="entry name" value="rSAM_ocin_1"/>
    <property type="match status" value="1"/>
</dbReference>
<reference evidence="9" key="1">
    <citation type="submission" date="2016-10" db="EMBL/GenBank/DDBJ databases">
        <authorList>
            <person name="Varghese N."/>
            <person name="Submissions S."/>
        </authorList>
    </citation>
    <scope>NUCLEOTIDE SEQUENCE [LARGE SCALE GENOMIC DNA]</scope>
    <source>
        <strain evidence="9">CGMCC 4.7038</strain>
    </source>
</reference>
<dbReference type="EMBL" id="FNYV01000010">
    <property type="protein sequence ID" value="SEJ91010.1"/>
    <property type="molecule type" value="Genomic_DNA"/>
</dbReference>
<dbReference type="InterPro" id="IPR006638">
    <property type="entry name" value="Elp3/MiaA/NifB-like_rSAM"/>
</dbReference>
<comment type="cofactor">
    <cofactor evidence="1">
        <name>[4Fe-4S] cluster</name>
        <dbReference type="ChEBI" id="CHEBI:49883"/>
    </cofactor>
</comment>
<proteinExistence type="predicted"/>
<dbReference type="GO" id="GO:0051536">
    <property type="term" value="F:iron-sulfur cluster binding"/>
    <property type="evidence" value="ECO:0007669"/>
    <property type="project" value="UniProtKB-KW"/>
</dbReference>
<accession>A0A1H7CW99</accession>
<dbReference type="InterPro" id="IPR058240">
    <property type="entry name" value="rSAM_sf"/>
</dbReference>
<keyword evidence="4" id="KW-0408">Iron</keyword>